<evidence type="ECO:0000313" key="2">
    <source>
        <dbReference type="EMBL" id="GGM73474.1"/>
    </source>
</evidence>
<protein>
    <submittedName>
        <fullName evidence="2">FMN reductase</fullName>
    </submittedName>
</protein>
<dbReference type="PANTHER" id="PTHR30543">
    <property type="entry name" value="CHROMATE REDUCTASE"/>
    <property type="match status" value="1"/>
</dbReference>
<dbReference type="InterPro" id="IPR005025">
    <property type="entry name" value="FMN_Rdtase-like_dom"/>
</dbReference>
<gene>
    <name evidence="2" type="ORF">GCM10011609_06580</name>
</gene>
<dbReference type="Proteomes" id="UP000597656">
    <property type="component" value="Unassembled WGS sequence"/>
</dbReference>
<organism evidence="2 3">
    <name type="scientific">Lentzea pudingi</name>
    <dbReference type="NCBI Taxonomy" id="1789439"/>
    <lineage>
        <taxon>Bacteria</taxon>
        <taxon>Bacillati</taxon>
        <taxon>Actinomycetota</taxon>
        <taxon>Actinomycetes</taxon>
        <taxon>Pseudonocardiales</taxon>
        <taxon>Pseudonocardiaceae</taxon>
        <taxon>Lentzea</taxon>
    </lineage>
</organism>
<dbReference type="InterPro" id="IPR050712">
    <property type="entry name" value="NAD(P)H-dep_reductase"/>
</dbReference>
<proteinExistence type="predicted"/>
<name>A0ABQ2HD57_9PSEU</name>
<keyword evidence="3" id="KW-1185">Reference proteome</keyword>
<dbReference type="SUPFAM" id="SSF52218">
    <property type="entry name" value="Flavoproteins"/>
    <property type="match status" value="1"/>
</dbReference>
<evidence type="ECO:0000259" key="1">
    <source>
        <dbReference type="Pfam" id="PF03358"/>
    </source>
</evidence>
<evidence type="ECO:0000313" key="3">
    <source>
        <dbReference type="Proteomes" id="UP000597656"/>
    </source>
</evidence>
<feature type="domain" description="NADPH-dependent FMN reductase-like" evidence="1">
    <location>
        <begin position="6"/>
        <end position="150"/>
    </location>
</feature>
<dbReference type="InterPro" id="IPR029039">
    <property type="entry name" value="Flavoprotein-like_sf"/>
</dbReference>
<dbReference type="Pfam" id="PF03358">
    <property type="entry name" value="FMN_red"/>
    <property type="match status" value="1"/>
</dbReference>
<accession>A0ABQ2HD57</accession>
<reference evidence="3" key="1">
    <citation type="journal article" date="2019" name="Int. J. Syst. Evol. Microbiol.">
        <title>The Global Catalogue of Microorganisms (GCM) 10K type strain sequencing project: providing services to taxonomists for standard genome sequencing and annotation.</title>
        <authorList>
            <consortium name="The Broad Institute Genomics Platform"/>
            <consortium name="The Broad Institute Genome Sequencing Center for Infectious Disease"/>
            <person name="Wu L."/>
            <person name="Ma J."/>
        </authorList>
    </citation>
    <scope>NUCLEOTIDE SEQUENCE [LARGE SCALE GENOMIC DNA]</scope>
    <source>
        <strain evidence="3">CGMCC 4.7319</strain>
    </source>
</reference>
<sequence>MTEPAVVVLSGSLTPGSKADQIAGWCAKWCASRGASAKVFQGHELQFPFYAPGQGLRDRPAVKEYLDALAAADGVVLVSPAYHGTISGLLKNALDYINELAGDERPYLDGRALGCVSVALGDQGATTTVATLRTIGHALRSWPTPLAVAISGPGPFLGEDRKPASPRAQVQLPAMLSQVLELAASRTLARV</sequence>
<dbReference type="RefSeq" id="WP_189153021.1">
    <property type="nucleotide sequence ID" value="NZ_BMNC01000001.1"/>
</dbReference>
<dbReference type="PANTHER" id="PTHR30543:SF21">
    <property type="entry name" value="NAD(P)H-DEPENDENT FMN REDUCTASE LOT6"/>
    <property type="match status" value="1"/>
</dbReference>
<dbReference type="Gene3D" id="3.40.50.360">
    <property type="match status" value="1"/>
</dbReference>
<dbReference type="EMBL" id="BMNC01000001">
    <property type="protein sequence ID" value="GGM73474.1"/>
    <property type="molecule type" value="Genomic_DNA"/>
</dbReference>
<comment type="caution">
    <text evidence="2">The sequence shown here is derived from an EMBL/GenBank/DDBJ whole genome shotgun (WGS) entry which is preliminary data.</text>
</comment>